<protein>
    <submittedName>
        <fullName evidence="1">Topless-related protein 1</fullName>
    </submittedName>
</protein>
<keyword evidence="2" id="KW-1185">Reference proteome</keyword>
<organism evidence="1 2">
    <name type="scientific">Platanthera zijinensis</name>
    <dbReference type="NCBI Taxonomy" id="2320716"/>
    <lineage>
        <taxon>Eukaryota</taxon>
        <taxon>Viridiplantae</taxon>
        <taxon>Streptophyta</taxon>
        <taxon>Embryophyta</taxon>
        <taxon>Tracheophyta</taxon>
        <taxon>Spermatophyta</taxon>
        <taxon>Magnoliopsida</taxon>
        <taxon>Liliopsida</taxon>
        <taxon>Asparagales</taxon>
        <taxon>Orchidaceae</taxon>
        <taxon>Orchidoideae</taxon>
        <taxon>Orchideae</taxon>
        <taxon>Orchidinae</taxon>
        <taxon>Platanthera</taxon>
    </lineage>
</organism>
<dbReference type="AlphaFoldDB" id="A0AAP0B6L3"/>
<reference evidence="1 2" key="1">
    <citation type="journal article" date="2022" name="Nat. Plants">
        <title>Genomes of leafy and leafless Platanthera orchids illuminate the evolution of mycoheterotrophy.</title>
        <authorList>
            <person name="Li M.H."/>
            <person name="Liu K.W."/>
            <person name="Li Z."/>
            <person name="Lu H.C."/>
            <person name="Ye Q.L."/>
            <person name="Zhang D."/>
            <person name="Wang J.Y."/>
            <person name="Li Y.F."/>
            <person name="Zhong Z.M."/>
            <person name="Liu X."/>
            <person name="Yu X."/>
            <person name="Liu D.K."/>
            <person name="Tu X.D."/>
            <person name="Liu B."/>
            <person name="Hao Y."/>
            <person name="Liao X.Y."/>
            <person name="Jiang Y.T."/>
            <person name="Sun W.H."/>
            <person name="Chen J."/>
            <person name="Chen Y.Q."/>
            <person name="Ai Y."/>
            <person name="Zhai J.W."/>
            <person name="Wu S.S."/>
            <person name="Zhou Z."/>
            <person name="Hsiao Y.Y."/>
            <person name="Wu W.L."/>
            <person name="Chen Y.Y."/>
            <person name="Lin Y.F."/>
            <person name="Hsu J.L."/>
            <person name="Li C.Y."/>
            <person name="Wang Z.W."/>
            <person name="Zhao X."/>
            <person name="Zhong W.Y."/>
            <person name="Ma X.K."/>
            <person name="Ma L."/>
            <person name="Huang J."/>
            <person name="Chen G.Z."/>
            <person name="Huang M.Z."/>
            <person name="Huang L."/>
            <person name="Peng D.H."/>
            <person name="Luo Y.B."/>
            <person name="Zou S.Q."/>
            <person name="Chen S.P."/>
            <person name="Lan S."/>
            <person name="Tsai W.C."/>
            <person name="Van de Peer Y."/>
            <person name="Liu Z.J."/>
        </authorList>
    </citation>
    <scope>NUCLEOTIDE SEQUENCE [LARGE SCALE GENOMIC DNA]</scope>
    <source>
        <strain evidence="1">Lor287</strain>
    </source>
</reference>
<dbReference type="EMBL" id="JBBWWQ010000014">
    <property type="protein sequence ID" value="KAK8930823.1"/>
    <property type="molecule type" value="Genomic_DNA"/>
</dbReference>
<evidence type="ECO:0000313" key="1">
    <source>
        <dbReference type="EMBL" id="KAK8930823.1"/>
    </source>
</evidence>
<name>A0AAP0B6L3_9ASPA</name>
<sequence>MRARCIMMSDAHQVFEKMPQRVMQKFCFDQSLLSSTNSIMPQDCISLGLLIRVRASSLGFMQARPRLYFNRLGSLLVVSTNDNCVRILGSVEGFDLLHETDIQLSRNLDKFEMQWLF</sequence>
<evidence type="ECO:0000313" key="2">
    <source>
        <dbReference type="Proteomes" id="UP001418222"/>
    </source>
</evidence>
<gene>
    <name evidence="1" type="primary">TPR1</name>
    <name evidence="1" type="ORF">KSP39_PZI016570</name>
</gene>
<comment type="caution">
    <text evidence="1">The sequence shown here is derived from an EMBL/GenBank/DDBJ whole genome shotgun (WGS) entry which is preliminary data.</text>
</comment>
<accession>A0AAP0B6L3</accession>
<dbReference type="Proteomes" id="UP001418222">
    <property type="component" value="Unassembled WGS sequence"/>
</dbReference>
<proteinExistence type="predicted"/>